<organism evidence="3 4">
    <name type="scientific">Collybia nuda</name>
    <dbReference type="NCBI Taxonomy" id="64659"/>
    <lineage>
        <taxon>Eukaryota</taxon>
        <taxon>Fungi</taxon>
        <taxon>Dikarya</taxon>
        <taxon>Basidiomycota</taxon>
        <taxon>Agaricomycotina</taxon>
        <taxon>Agaricomycetes</taxon>
        <taxon>Agaricomycetidae</taxon>
        <taxon>Agaricales</taxon>
        <taxon>Tricholomatineae</taxon>
        <taxon>Clitocybaceae</taxon>
        <taxon>Collybia</taxon>
    </lineage>
</organism>
<dbReference type="SUPFAM" id="SSF55031">
    <property type="entry name" value="Bacterial exopeptidase dimerisation domain"/>
    <property type="match status" value="1"/>
</dbReference>
<evidence type="ECO:0000313" key="3">
    <source>
        <dbReference type="EMBL" id="KAF9461531.1"/>
    </source>
</evidence>
<dbReference type="InterPro" id="IPR017439">
    <property type="entry name" value="Amidohydrolase"/>
</dbReference>
<feature type="domain" description="Peptidase M20 dimerisation" evidence="2">
    <location>
        <begin position="288"/>
        <end position="377"/>
    </location>
</feature>
<dbReference type="PANTHER" id="PTHR30575">
    <property type="entry name" value="PEPTIDASE M20"/>
    <property type="match status" value="1"/>
</dbReference>
<accession>A0A9P5Y4N2</accession>
<dbReference type="GO" id="GO:0016805">
    <property type="term" value="F:dipeptidase activity"/>
    <property type="evidence" value="ECO:0007669"/>
    <property type="project" value="TreeGrafter"/>
</dbReference>
<dbReference type="PANTHER" id="PTHR30575:SF0">
    <property type="entry name" value="XAA-ARG DIPEPTIDASE"/>
    <property type="match status" value="1"/>
</dbReference>
<dbReference type="AlphaFoldDB" id="A0A9P5Y4N2"/>
<name>A0A9P5Y4N2_9AGAR</name>
<dbReference type="NCBIfam" id="TIGR01891">
    <property type="entry name" value="amidohydrolases"/>
    <property type="match status" value="1"/>
</dbReference>
<dbReference type="FunFam" id="3.30.70.360:FF:000004">
    <property type="entry name" value="Peptidase M20 domain-containing protein 2"/>
    <property type="match status" value="1"/>
</dbReference>
<gene>
    <name evidence="3" type="ORF">BDZ94DRAFT_1196088</name>
</gene>
<reference evidence="3" key="1">
    <citation type="submission" date="2020-11" db="EMBL/GenBank/DDBJ databases">
        <authorList>
            <consortium name="DOE Joint Genome Institute"/>
            <person name="Ahrendt S."/>
            <person name="Riley R."/>
            <person name="Andreopoulos W."/>
            <person name="Labutti K."/>
            <person name="Pangilinan J."/>
            <person name="Ruiz-Duenas F.J."/>
            <person name="Barrasa J.M."/>
            <person name="Sanchez-Garcia M."/>
            <person name="Camarero S."/>
            <person name="Miyauchi S."/>
            <person name="Serrano A."/>
            <person name="Linde D."/>
            <person name="Babiker R."/>
            <person name="Drula E."/>
            <person name="Ayuso-Fernandez I."/>
            <person name="Pacheco R."/>
            <person name="Padilla G."/>
            <person name="Ferreira P."/>
            <person name="Barriuso J."/>
            <person name="Kellner H."/>
            <person name="Castanera R."/>
            <person name="Alfaro M."/>
            <person name="Ramirez L."/>
            <person name="Pisabarro A.G."/>
            <person name="Kuo A."/>
            <person name="Tritt A."/>
            <person name="Lipzen A."/>
            <person name="He G."/>
            <person name="Yan M."/>
            <person name="Ng V."/>
            <person name="Cullen D."/>
            <person name="Martin F."/>
            <person name="Rosso M.-N."/>
            <person name="Henrissat B."/>
            <person name="Hibbett D."/>
            <person name="Martinez A.T."/>
            <person name="Grigoriev I.V."/>
        </authorList>
    </citation>
    <scope>NUCLEOTIDE SEQUENCE</scope>
    <source>
        <strain evidence="3">CBS 247.69</strain>
    </source>
</reference>
<comment type="caution">
    <text evidence="3">The sequence shown here is derived from an EMBL/GenBank/DDBJ whole genome shotgun (WGS) entry which is preliminary data.</text>
</comment>
<protein>
    <recommendedName>
        <fullName evidence="2">Peptidase M20 dimerisation domain-containing protein</fullName>
    </recommendedName>
</protein>
<dbReference type="SUPFAM" id="SSF53187">
    <property type="entry name" value="Zn-dependent exopeptidases"/>
    <property type="match status" value="1"/>
</dbReference>
<dbReference type="InterPro" id="IPR011650">
    <property type="entry name" value="Peptidase_M20_dimer"/>
</dbReference>
<evidence type="ECO:0000313" key="4">
    <source>
        <dbReference type="Proteomes" id="UP000807353"/>
    </source>
</evidence>
<keyword evidence="4" id="KW-1185">Reference proteome</keyword>
<dbReference type="Gene3D" id="3.30.70.360">
    <property type="match status" value="1"/>
</dbReference>
<evidence type="ECO:0000259" key="2">
    <source>
        <dbReference type="Pfam" id="PF07687"/>
    </source>
</evidence>
<dbReference type="InterPro" id="IPR002933">
    <property type="entry name" value="Peptidase_M20"/>
</dbReference>
<sequence length="501" mass="53758">MPRSDLQQSGCFSGLLGVRGGWKLRSPLVRRVGGNRKDSGVVVGPAVPSYYSVDEKVPAYSELGVPERAEHKCSLVHGDCDFSYGPKSEAWRIGDHSTYTSQTASRLVLDANLLKTIEAKLDEINPDLRELSKKIHANPELGFQERYASKHLMKFMGNHGFCVTPCYLGLETAFRAEYTHGSGGRVLGVNSEMDALPNMGHACGHNLIAISGVGIAIAVKEALKAHNVSGKVVLLGTPAEEGGAGKVLLIERGGYSDMDACIMCHPTVGAPQTASDGTTNALQGIGVEYFGKAAHAGAAPWEGINALDAAVQAYSNISALRQQMKPDCRVHGIVEGNGWAPNVIPDYSKLTYLVRAPSIAEVNELVKRVKACFEAAAIATGCRVEMSFELPYYDLRQNKALSENFGDRISRYGMGLTHNSTTASTDFGNVSYEIPSLHPLYAIPTQPGGGNHTPAFTASAITQEAHDATMLVTKGLAHTGFRFLLDDAFAEEVEGEFRNGK</sequence>
<dbReference type="Gene3D" id="3.40.630.10">
    <property type="entry name" value="Zn peptidases"/>
    <property type="match status" value="1"/>
</dbReference>
<dbReference type="Pfam" id="PF07687">
    <property type="entry name" value="M20_dimer"/>
    <property type="match status" value="1"/>
</dbReference>
<dbReference type="EMBL" id="MU150283">
    <property type="protein sequence ID" value="KAF9461531.1"/>
    <property type="molecule type" value="Genomic_DNA"/>
</dbReference>
<comment type="similarity">
    <text evidence="1">Belongs to the peptidase M20A family.</text>
</comment>
<proteinExistence type="inferred from homology"/>
<evidence type="ECO:0000256" key="1">
    <source>
        <dbReference type="ARBA" id="ARBA00006247"/>
    </source>
</evidence>
<dbReference type="OrthoDB" id="6119954at2759"/>
<dbReference type="Pfam" id="PF01546">
    <property type="entry name" value="Peptidase_M20"/>
    <property type="match status" value="1"/>
</dbReference>
<dbReference type="Proteomes" id="UP000807353">
    <property type="component" value="Unassembled WGS sequence"/>
</dbReference>
<dbReference type="CDD" id="cd05672">
    <property type="entry name" value="M20_ACY1L2-like"/>
    <property type="match status" value="1"/>
</dbReference>
<dbReference type="InterPro" id="IPR052030">
    <property type="entry name" value="Peptidase_M20/M20A_hydrolases"/>
</dbReference>
<dbReference type="InterPro" id="IPR036264">
    <property type="entry name" value="Bact_exopeptidase_dim_dom"/>
</dbReference>